<accession>B1WX88</accession>
<keyword evidence="2" id="KW-1185">Reference proteome</keyword>
<organism evidence="1 2">
    <name type="scientific">Crocosphaera subtropica (strain ATCC 51142 / BH68)</name>
    <name type="common">Cyanothece sp. (strain ATCC 51142)</name>
    <dbReference type="NCBI Taxonomy" id="43989"/>
    <lineage>
        <taxon>Bacteria</taxon>
        <taxon>Bacillati</taxon>
        <taxon>Cyanobacteriota</taxon>
        <taxon>Cyanophyceae</taxon>
        <taxon>Oscillatoriophycideae</taxon>
        <taxon>Chroococcales</taxon>
        <taxon>Aphanothecaceae</taxon>
        <taxon>Crocosphaera</taxon>
        <taxon>Crocosphaera subtropica</taxon>
    </lineage>
</organism>
<protein>
    <submittedName>
        <fullName evidence="1">Uncharacterized protein</fullName>
    </submittedName>
</protein>
<evidence type="ECO:0000313" key="2">
    <source>
        <dbReference type="Proteomes" id="UP000001203"/>
    </source>
</evidence>
<reference evidence="1 2" key="1">
    <citation type="journal article" date="2008" name="Proc. Natl. Acad. Sci. U.S.A.">
        <title>The genome of Cyanothece 51142, a unicellular diazotrophic cyanobacterium important in the marine nitrogen cycle.</title>
        <authorList>
            <person name="Welsh E.A."/>
            <person name="Liberton M."/>
            <person name="Stoeckel J."/>
            <person name="Loh T."/>
            <person name="Elvitigala T."/>
            <person name="Wang C."/>
            <person name="Wollam A."/>
            <person name="Fulton R.S."/>
            <person name="Clifton S.W."/>
            <person name="Jacobs J.M."/>
            <person name="Aurora R."/>
            <person name="Ghosh B.K."/>
            <person name="Sherman L.A."/>
            <person name="Smith R.D."/>
            <person name="Wilson R.K."/>
            <person name="Pakrasi H.B."/>
        </authorList>
    </citation>
    <scope>NUCLEOTIDE SEQUENCE [LARGE SCALE GENOMIC DNA]</scope>
    <source>
        <strain evidence="2">ATCC 51142 / BH68</strain>
    </source>
</reference>
<sequence>MRRKSIMDVKLVLVILTALFTVSCLFFGTKNGFYDSDNYDGNGSAH</sequence>
<dbReference type="AlphaFoldDB" id="B1WX88"/>
<dbReference type="eggNOG" id="ENOG5033A3N">
    <property type="taxonomic scope" value="Bacteria"/>
</dbReference>
<name>B1WX88_CROS5</name>
<dbReference type="KEGG" id="cyt:cce_1482"/>
<gene>
    <name evidence="1" type="ordered locus">cce_1482</name>
</gene>
<dbReference type="HOGENOM" id="CLU_205405_1_0_3"/>
<evidence type="ECO:0000313" key="1">
    <source>
        <dbReference type="EMBL" id="ACB50832.1"/>
    </source>
</evidence>
<dbReference type="EMBL" id="CP000806">
    <property type="protein sequence ID" value="ACB50832.1"/>
    <property type="molecule type" value="Genomic_DNA"/>
</dbReference>
<proteinExistence type="predicted"/>
<dbReference type="Proteomes" id="UP000001203">
    <property type="component" value="Chromosome circular"/>
</dbReference>
<dbReference type="PROSITE" id="PS51257">
    <property type="entry name" value="PROKAR_LIPOPROTEIN"/>
    <property type="match status" value="1"/>
</dbReference>